<evidence type="ECO:0000313" key="4">
    <source>
        <dbReference type="Proteomes" id="UP001595455"/>
    </source>
</evidence>
<evidence type="ECO:0000313" key="2">
    <source>
        <dbReference type="EMBL" id="RFC81273.1"/>
    </source>
</evidence>
<reference evidence="1" key="4">
    <citation type="submission" date="2024-09" db="EMBL/GenBank/DDBJ databases">
        <authorList>
            <person name="Sun Q."/>
            <person name="Mori K."/>
        </authorList>
    </citation>
    <scope>NUCLEOTIDE SEQUENCE</scope>
    <source>
        <strain evidence="1">KCTC 62575</strain>
    </source>
</reference>
<dbReference type="EMBL" id="JBHRSF010000157">
    <property type="protein sequence ID" value="MFC2997624.1"/>
    <property type="molecule type" value="Genomic_DNA"/>
</dbReference>
<proteinExistence type="predicted"/>
<dbReference type="OrthoDB" id="6712496at2"/>
<keyword evidence="4" id="KW-1185">Reference proteome</keyword>
<dbReference type="AlphaFoldDB" id="A0A371YIH5"/>
<comment type="caution">
    <text evidence="2">The sequence shown here is derived from an EMBL/GenBank/DDBJ whole genome shotgun (WGS) entry which is preliminary data.</text>
</comment>
<gene>
    <name evidence="1" type="ORF">ACFODO_20730</name>
    <name evidence="2" type="ORF">C9E89_022755</name>
</gene>
<name>A0A371YIH5_9GAMM</name>
<dbReference type="Proteomes" id="UP000240957">
    <property type="component" value="Unassembled WGS sequence"/>
</dbReference>
<accession>A0A371YIH5</accession>
<reference evidence="1" key="1">
    <citation type="journal article" date="2014" name="Int. J. Syst. Evol. Microbiol.">
        <title>Complete genome of a new Firmicutes species belonging to the dominant human colonic microbiota ('Ruminococcus bicirculans') reveals two chromosomes and a selective capacity to utilize plant glucans.</title>
        <authorList>
            <consortium name="NISC Comparative Sequencing Program"/>
            <person name="Wegmann U."/>
            <person name="Louis P."/>
            <person name="Goesmann A."/>
            <person name="Henrissat B."/>
            <person name="Duncan S.H."/>
            <person name="Flint H.J."/>
        </authorList>
    </citation>
    <scope>NUCLEOTIDE SEQUENCE</scope>
    <source>
        <strain evidence="1">KCTC 62575</strain>
    </source>
</reference>
<reference evidence="4" key="3">
    <citation type="journal article" date="2019" name="Int. J. Syst. Evol. Microbiol.">
        <title>The Global Catalogue of Microorganisms (GCM) 10K type strain sequencing project: providing services to taxonomists for standard genome sequencing and annotation.</title>
        <authorList>
            <consortium name="The Broad Institute Genomics Platform"/>
            <consortium name="The Broad Institute Genome Sequencing Center for Infectious Disease"/>
            <person name="Wu L."/>
            <person name="Ma J."/>
        </authorList>
    </citation>
    <scope>NUCLEOTIDE SEQUENCE [LARGE SCALE GENOMIC DNA]</scope>
    <source>
        <strain evidence="4">KCTC 62575</strain>
    </source>
</reference>
<sequence length="75" mass="8501">MSDNQESERGIIPAGTRVKLFEGRVTLLEDVVVEANQEWIDKAIKDQQDYFNGITTCCDTKVVDGLKSTEHCHFQ</sequence>
<dbReference type="EMBL" id="PYIX02000167">
    <property type="protein sequence ID" value="RFC81273.1"/>
    <property type="molecule type" value="Genomic_DNA"/>
</dbReference>
<organism evidence="2 3">
    <name type="scientific">Acinetobacter sichuanensis</name>
    <dbReference type="NCBI Taxonomy" id="2136183"/>
    <lineage>
        <taxon>Bacteria</taxon>
        <taxon>Pseudomonadati</taxon>
        <taxon>Pseudomonadota</taxon>
        <taxon>Gammaproteobacteria</taxon>
        <taxon>Moraxellales</taxon>
        <taxon>Moraxellaceae</taxon>
        <taxon>Acinetobacter</taxon>
    </lineage>
</organism>
<evidence type="ECO:0000313" key="3">
    <source>
        <dbReference type="Proteomes" id="UP000240957"/>
    </source>
</evidence>
<dbReference type="Proteomes" id="UP001595455">
    <property type="component" value="Unassembled WGS sequence"/>
</dbReference>
<evidence type="ECO:0000313" key="1">
    <source>
        <dbReference type="EMBL" id="MFC2997624.1"/>
    </source>
</evidence>
<protein>
    <submittedName>
        <fullName evidence="2">Uncharacterized protein</fullName>
    </submittedName>
</protein>
<reference evidence="2 3" key="2">
    <citation type="submission" date="2018-08" db="EMBL/GenBank/DDBJ databases">
        <title>The draft genome of Acinetobacter sichuanensis strain WCHAc060041.</title>
        <authorList>
            <person name="Qin J."/>
            <person name="Feng Y."/>
            <person name="Zong Z."/>
        </authorList>
    </citation>
    <scope>NUCLEOTIDE SEQUENCE [LARGE SCALE GENOMIC DNA]</scope>
    <source>
        <strain evidence="2 3">WCHAc060041</strain>
    </source>
</reference>
<dbReference type="RefSeq" id="WP_107010321.1">
    <property type="nucleotide sequence ID" value="NZ_JBHRSF010000157.1"/>
</dbReference>